<keyword evidence="4" id="KW-1185">Reference proteome</keyword>
<keyword evidence="1" id="KW-0479">Metal-binding</keyword>
<evidence type="ECO:0000313" key="3">
    <source>
        <dbReference type="EMBL" id="OVA15498.1"/>
    </source>
</evidence>
<feature type="domain" description="CCHC-type" evidence="2">
    <location>
        <begin position="87"/>
        <end position="102"/>
    </location>
</feature>
<accession>A0A200QYH1</accession>
<evidence type="ECO:0000313" key="4">
    <source>
        <dbReference type="Proteomes" id="UP000195402"/>
    </source>
</evidence>
<dbReference type="InParanoid" id="A0A200QYH1"/>
<dbReference type="GO" id="GO:0003676">
    <property type="term" value="F:nucleic acid binding"/>
    <property type="evidence" value="ECO:0007669"/>
    <property type="project" value="InterPro"/>
</dbReference>
<name>A0A200QYH1_MACCD</name>
<dbReference type="InterPro" id="IPR001878">
    <property type="entry name" value="Znf_CCHC"/>
</dbReference>
<keyword evidence="1" id="KW-0862">Zinc</keyword>
<dbReference type="Proteomes" id="UP000195402">
    <property type="component" value="Unassembled WGS sequence"/>
</dbReference>
<keyword evidence="1" id="KW-0863">Zinc-finger</keyword>
<organism evidence="3 4">
    <name type="scientific">Macleaya cordata</name>
    <name type="common">Five-seeded plume-poppy</name>
    <name type="synonym">Bocconia cordata</name>
    <dbReference type="NCBI Taxonomy" id="56857"/>
    <lineage>
        <taxon>Eukaryota</taxon>
        <taxon>Viridiplantae</taxon>
        <taxon>Streptophyta</taxon>
        <taxon>Embryophyta</taxon>
        <taxon>Tracheophyta</taxon>
        <taxon>Spermatophyta</taxon>
        <taxon>Magnoliopsida</taxon>
        <taxon>Ranunculales</taxon>
        <taxon>Papaveraceae</taxon>
        <taxon>Papaveroideae</taxon>
        <taxon>Macleaya</taxon>
    </lineage>
</organism>
<reference evidence="3 4" key="1">
    <citation type="journal article" date="2017" name="Mol. Plant">
        <title>The Genome of Medicinal Plant Macleaya cordata Provides New Insights into Benzylisoquinoline Alkaloids Metabolism.</title>
        <authorList>
            <person name="Liu X."/>
            <person name="Liu Y."/>
            <person name="Huang P."/>
            <person name="Ma Y."/>
            <person name="Qing Z."/>
            <person name="Tang Q."/>
            <person name="Cao H."/>
            <person name="Cheng P."/>
            <person name="Zheng Y."/>
            <person name="Yuan Z."/>
            <person name="Zhou Y."/>
            <person name="Liu J."/>
            <person name="Tang Z."/>
            <person name="Zhuo Y."/>
            <person name="Zhang Y."/>
            <person name="Yu L."/>
            <person name="Huang J."/>
            <person name="Yang P."/>
            <person name="Peng Q."/>
            <person name="Zhang J."/>
            <person name="Jiang W."/>
            <person name="Zhang Z."/>
            <person name="Lin K."/>
            <person name="Ro D.K."/>
            <person name="Chen X."/>
            <person name="Xiong X."/>
            <person name="Shang Y."/>
            <person name="Huang S."/>
            <person name="Zeng J."/>
        </authorList>
    </citation>
    <scope>NUCLEOTIDE SEQUENCE [LARGE SCALE GENOMIC DNA]</scope>
    <source>
        <strain evidence="4">cv. BLH2017</strain>
        <tissue evidence="3">Root</tissue>
    </source>
</reference>
<proteinExistence type="predicted"/>
<sequence>MACGSSSNLHCSFELCQLCEQPSHTAILCPYMYSKCMLPGCIGIRMIMISESNLSKGKNFLKCQFPLCDGFQWLEDALKCKGSSSIKCYICGDDDHAGGDCPWDGFPCSVGYRLNDAKI</sequence>
<evidence type="ECO:0000256" key="1">
    <source>
        <dbReference type="PROSITE-ProRule" id="PRU00047"/>
    </source>
</evidence>
<dbReference type="OrthoDB" id="1103794at2759"/>
<dbReference type="EMBL" id="MVGT01000754">
    <property type="protein sequence ID" value="OVA15498.1"/>
    <property type="molecule type" value="Genomic_DNA"/>
</dbReference>
<dbReference type="PROSITE" id="PS50158">
    <property type="entry name" value="ZF_CCHC"/>
    <property type="match status" value="1"/>
</dbReference>
<comment type="caution">
    <text evidence="3">The sequence shown here is derived from an EMBL/GenBank/DDBJ whole genome shotgun (WGS) entry which is preliminary data.</text>
</comment>
<gene>
    <name evidence="3" type="ORF">BVC80_9035g12</name>
</gene>
<evidence type="ECO:0000259" key="2">
    <source>
        <dbReference type="PROSITE" id="PS50158"/>
    </source>
</evidence>
<protein>
    <submittedName>
        <fullName evidence="3">Zinc finger protein</fullName>
    </submittedName>
</protein>
<dbReference type="GO" id="GO:0008270">
    <property type="term" value="F:zinc ion binding"/>
    <property type="evidence" value="ECO:0007669"/>
    <property type="project" value="UniProtKB-KW"/>
</dbReference>
<dbReference type="AlphaFoldDB" id="A0A200QYH1"/>